<name>A0A133KTD0_BIFBI</name>
<dbReference type="PATRIC" id="fig|1681.53.peg.137"/>
<gene>
    <name evidence="1" type="ORF">HMPREF3196_00142</name>
</gene>
<accession>A0A133KTD0</accession>
<organism evidence="1 2">
    <name type="scientific">Bifidobacterium bifidum</name>
    <dbReference type="NCBI Taxonomy" id="1681"/>
    <lineage>
        <taxon>Bacteria</taxon>
        <taxon>Bacillati</taxon>
        <taxon>Actinomycetota</taxon>
        <taxon>Actinomycetes</taxon>
        <taxon>Bifidobacteriales</taxon>
        <taxon>Bifidobacteriaceae</taxon>
        <taxon>Bifidobacterium</taxon>
    </lineage>
</organism>
<comment type="caution">
    <text evidence="1">The sequence shown here is derived from an EMBL/GenBank/DDBJ whole genome shotgun (WGS) entry which is preliminary data.</text>
</comment>
<evidence type="ECO:0000313" key="1">
    <source>
        <dbReference type="EMBL" id="KWZ82884.1"/>
    </source>
</evidence>
<evidence type="ECO:0000313" key="2">
    <source>
        <dbReference type="Proteomes" id="UP000070092"/>
    </source>
</evidence>
<proteinExistence type="predicted"/>
<sequence length="62" mass="7141">MTTPISSGERCVTLCNRLQKHEISYRICHKYAKSAIYQPHLETTENVATLENNVLQHLTQAR</sequence>
<protein>
    <submittedName>
        <fullName evidence="1">Uncharacterized protein</fullName>
    </submittedName>
</protein>
<dbReference type="AlphaFoldDB" id="A0A133KTD0"/>
<dbReference type="Proteomes" id="UP000070092">
    <property type="component" value="Unassembled WGS sequence"/>
</dbReference>
<dbReference type="EMBL" id="LRPO01000003">
    <property type="protein sequence ID" value="KWZ82884.1"/>
    <property type="molecule type" value="Genomic_DNA"/>
</dbReference>
<reference evidence="1 2" key="1">
    <citation type="submission" date="2016-01" db="EMBL/GenBank/DDBJ databases">
        <authorList>
            <person name="Oliw E.H."/>
        </authorList>
    </citation>
    <scope>NUCLEOTIDE SEQUENCE [LARGE SCALE GENOMIC DNA]</scope>
    <source>
        <strain evidence="1 2">MJR8628B</strain>
    </source>
</reference>